<dbReference type="InterPro" id="IPR005828">
    <property type="entry name" value="MFS_sugar_transport-like"/>
</dbReference>
<gene>
    <name evidence="7" type="ORF">EYZ11_008460</name>
</gene>
<evidence type="ECO:0000256" key="4">
    <source>
        <dbReference type="ARBA" id="ARBA00023136"/>
    </source>
</evidence>
<dbReference type="EMBL" id="SOSA01000361">
    <property type="protein sequence ID" value="THC92079.1"/>
    <property type="molecule type" value="Genomic_DNA"/>
</dbReference>
<dbReference type="PANTHER" id="PTHR48022:SF38">
    <property type="entry name" value="MAJOR FACILITATOR SUPERFAMILY (MFS) PROFILE DOMAIN-CONTAINING PROTEIN-RELATED"/>
    <property type="match status" value="1"/>
</dbReference>
<organism evidence="7 8">
    <name type="scientific">Aspergillus tanneri</name>
    <dbReference type="NCBI Taxonomy" id="1220188"/>
    <lineage>
        <taxon>Eukaryota</taxon>
        <taxon>Fungi</taxon>
        <taxon>Dikarya</taxon>
        <taxon>Ascomycota</taxon>
        <taxon>Pezizomycotina</taxon>
        <taxon>Eurotiomycetes</taxon>
        <taxon>Eurotiomycetidae</taxon>
        <taxon>Eurotiales</taxon>
        <taxon>Aspergillaceae</taxon>
        <taxon>Aspergillus</taxon>
        <taxon>Aspergillus subgen. Circumdati</taxon>
    </lineage>
</organism>
<feature type="compositionally biased region" description="Polar residues" evidence="5">
    <location>
        <begin position="85"/>
        <end position="105"/>
    </location>
</feature>
<dbReference type="Gene3D" id="1.20.1250.20">
    <property type="entry name" value="MFS general substrate transporter like domains"/>
    <property type="match status" value="1"/>
</dbReference>
<evidence type="ECO:0000256" key="5">
    <source>
        <dbReference type="SAM" id="MobiDB-lite"/>
    </source>
</evidence>
<evidence type="ECO:0000256" key="2">
    <source>
        <dbReference type="ARBA" id="ARBA00022692"/>
    </source>
</evidence>
<feature type="transmembrane region" description="Helical" evidence="6">
    <location>
        <begin position="6"/>
        <end position="29"/>
    </location>
</feature>
<dbReference type="GO" id="GO:0016020">
    <property type="term" value="C:membrane"/>
    <property type="evidence" value="ECO:0007669"/>
    <property type="project" value="UniProtKB-SubCell"/>
</dbReference>
<name>A0A4S3JAE7_9EURO</name>
<dbReference type="PANTHER" id="PTHR48022">
    <property type="entry name" value="PLASTIDIC GLUCOSE TRANSPORTER 4"/>
    <property type="match status" value="1"/>
</dbReference>
<feature type="region of interest" description="Disordered" evidence="5">
    <location>
        <begin position="72"/>
        <end position="105"/>
    </location>
</feature>
<evidence type="ECO:0000313" key="8">
    <source>
        <dbReference type="Proteomes" id="UP000308092"/>
    </source>
</evidence>
<dbReference type="Pfam" id="PF00083">
    <property type="entry name" value="Sugar_tr"/>
    <property type="match status" value="1"/>
</dbReference>
<sequence length="105" mass="11664">MGFNNIGWKYYLVIICWSAAFIPVIYFFFPETARLTLEEIAKNFGEEVAVHLTDATDEEKAQVERDIAARLDTSEPINSARDAESTGTTSGLPVQETQCEATKGN</sequence>
<dbReference type="AlphaFoldDB" id="A0A4S3JAE7"/>
<evidence type="ECO:0000313" key="7">
    <source>
        <dbReference type="EMBL" id="THC92079.1"/>
    </source>
</evidence>
<evidence type="ECO:0000256" key="6">
    <source>
        <dbReference type="SAM" id="Phobius"/>
    </source>
</evidence>
<proteinExistence type="predicted"/>
<protein>
    <recommendedName>
        <fullName evidence="9">Major facilitator superfamily (MFS) profile domain-containing protein</fullName>
    </recommendedName>
</protein>
<dbReference type="GO" id="GO:0005351">
    <property type="term" value="F:carbohydrate:proton symporter activity"/>
    <property type="evidence" value="ECO:0007669"/>
    <property type="project" value="TreeGrafter"/>
</dbReference>
<accession>A0A4S3JAE7</accession>
<keyword evidence="2 6" id="KW-0812">Transmembrane</keyword>
<evidence type="ECO:0000256" key="1">
    <source>
        <dbReference type="ARBA" id="ARBA00004141"/>
    </source>
</evidence>
<evidence type="ECO:0008006" key="9">
    <source>
        <dbReference type="Google" id="ProtNLM"/>
    </source>
</evidence>
<comment type="subcellular location">
    <subcellularLocation>
        <location evidence="1">Membrane</location>
        <topology evidence="1">Multi-pass membrane protein</topology>
    </subcellularLocation>
</comment>
<dbReference type="Proteomes" id="UP000308092">
    <property type="component" value="Unassembled WGS sequence"/>
</dbReference>
<evidence type="ECO:0000256" key="3">
    <source>
        <dbReference type="ARBA" id="ARBA00022989"/>
    </source>
</evidence>
<comment type="caution">
    <text evidence="7">The sequence shown here is derived from an EMBL/GenBank/DDBJ whole genome shotgun (WGS) entry which is preliminary data.</text>
</comment>
<keyword evidence="8" id="KW-1185">Reference proteome</keyword>
<dbReference type="STRING" id="1220188.A0A4S3JAE7"/>
<reference evidence="7 8" key="1">
    <citation type="submission" date="2019-03" db="EMBL/GenBank/DDBJ databases">
        <title>The genome sequence of a newly discovered highly antifungal drug resistant Aspergillus species, Aspergillus tanneri NIH 1004.</title>
        <authorList>
            <person name="Mounaud S."/>
            <person name="Singh I."/>
            <person name="Joardar V."/>
            <person name="Pakala S."/>
            <person name="Pakala S."/>
            <person name="Venepally P."/>
            <person name="Hoover J."/>
            <person name="Nierman W."/>
            <person name="Chung J."/>
            <person name="Losada L."/>
        </authorList>
    </citation>
    <scope>NUCLEOTIDE SEQUENCE [LARGE SCALE GENOMIC DNA]</scope>
    <source>
        <strain evidence="7 8">NIH1004</strain>
    </source>
</reference>
<dbReference type="InterPro" id="IPR050360">
    <property type="entry name" value="MFS_Sugar_Transporters"/>
</dbReference>
<keyword evidence="3 6" id="KW-1133">Transmembrane helix</keyword>
<dbReference type="VEuPathDB" id="FungiDB:EYZ11_008460"/>
<keyword evidence="4 6" id="KW-0472">Membrane</keyword>
<dbReference type="InterPro" id="IPR036259">
    <property type="entry name" value="MFS_trans_sf"/>
</dbReference>